<dbReference type="InterPro" id="IPR050834">
    <property type="entry name" value="Glycosyltransf_2"/>
</dbReference>
<keyword evidence="6" id="KW-1185">Reference proteome</keyword>
<organism evidence="5 6">
    <name type="scientific">Erythrobacter longus</name>
    <dbReference type="NCBI Taxonomy" id="1044"/>
    <lineage>
        <taxon>Bacteria</taxon>
        <taxon>Pseudomonadati</taxon>
        <taxon>Pseudomonadota</taxon>
        <taxon>Alphaproteobacteria</taxon>
        <taxon>Sphingomonadales</taxon>
        <taxon>Erythrobacteraceae</taxon>
        <taxon>Erythrobacter/Porphyrobacter group</taxon>
        <taxon>Erythrobacter</taxon>
    </lineage>
</organism>
<proteinExistence type="inferred from homology"/>
<dbReference type="Gene3D" id="3.90.550.10">
    <property type="entry name" value="Spore Coat Polysaccharide Biosynthesis Protein SpsA, Chain A"/>
    <property type="match status" value="1"/>
</dbReference>
<dbReference type="Proteomes" id="UP000027647">
    <property type="component" value="Unassembled WGS sequence"/>
</dbReference>
<dbReference type="InterPro" id="IPR029044">
    <property type="entry name" value="Nucleotide-diphossugar_trans"/>
</dbReference>
<dbReference type="eggNOG" id="COG1216">
    <property type="taxonomic scope" value="Bacteria"/>
</dbReference>
<dbReference type="RefSeq" id="WP_051699038.1">
    <property type="nucleotide sequence ID" value="NZ_JMIW01000002.1"/>
</dbReference>
<dbReference type="STRING" id="1044.EH31_07555"/>
<dbReference type="SUPFAM" id="SSF53448">
    <property type="entry name" value="Nucleotide-diphospho-sugar transferases"/>
    <property type="match status" value="1"/>
</dbReference>
<feature type="domain" description="Glycosyltransferase 2-like" evidence="4">
    <location>
        <begin position="5"/>
        <end position="120"/>
    </location>
</feature>
<dbReference type="EMBL" id="JMIW01000002">
    <property type="protein sequence ID" value="KEO90884.1"/>
    <property type="molecule type" value="Genomic_DNA"/>
</dbReference>
<accession>A0A074MBQ2</accession>
<protein>
    <recommendedName>
        <fullName evidence="4">Glycosyltransferase 2-like domain-containing protein</fullName>
    </recommendedName>
</protein>
<evidence type="ECO:0000256" key="2">
    <source>
        <dbReference type="ARBA" id="ARBA00022676"/>
    </source>
</evidence>
<evidence type="ECO:0000259" key="4">
    <source>
        <dbReference type="Pfam" id="PF00535"/>
    </source>
</evidence>
<reference evidence="5 6" key="1">
    <citation type="submission" date="2014-04" db="EMBL/GenBank/DDBJ databases">
        <title>A comprehensive comparison of genomes of Erythrobacter spp. strains.</title>
        <authorList>
            <person name="Zheng Q."/>
        </authorList>
    </citation>
    <scope>NUCLEOTIDE SEQUENCE [LARGE SCALE GENOMIC DNA]</scope>
    <source>
        <strain evidence="5 6">DSM 6997</strain>
    </source>
</reference>
<dbReference type="AlphaFoldDB" id="A0A074MBQ2"/>
<dbReference type="PANTHER" id="PTHR43685:SF5">
    <property type="entry name" value="GLYCOSYLTRANSFERASE EPSE-RELATED"/>
    <property type="match status" value="1"/>
</dbReference>
<evidence type="ECO:0000313" key="5">
    <source>
        <dbReference type="EMBL" id="KEO90884.1"/>
    </source>
</evidence>
<evidence type="ECO:0000313" key="6">
    <source>
        <dbReference type="Proteomes" id="UP000027647"/>
    </source>
</evidence>
<comment type="similarity">
    <text evidence="1">Belongs to the glycosyltransferase 2 family.</text>
</comment>
<evidence type="ECO:0000256" key="3">
    <source>
        <dbReference type="ARBA" id="ARBA00022679"/>
    </source>
</evidence>
<gene>
    <name evidence="5" type="ORF">EH31_07555</name>
</gene>
<comment type="caution">
    <text evidence="5">The sequence shown here is derived from an EMBL/GenBank/DDBJ whole genome shotgun (WGS) entry which is preliminary data.</text>
</comment>
<keyword evidence="3" id="KW-0808">Transferase</keyword>
<sequence>MPEITVLMGVHNGEQFLAQTLASVAAQTFEDYEFVIVDDASGDSTPQILECAAADDPRIRVLTNEGNIGLTRSLNRGLGEARGEFVARIDADDVCMSERLEKQLSYMRKNPACVGVTSGYIMIDAMGRELGRTVDPLDDWQIRWLLGWNPPAPHPTYFFKRCPDGKTPIFYDERFRTAQDFDLWGRLAALGPTHRLSDPLVKYRRHDGAITHSKRYEQAQNCAEIGHRNLSVRLPQEVVEKLNPLIEMFAYNTKANGETVKAAAAGVNAMLAHDLPNARLHGRWVMRMTAGLLADAILSRGGGLSSPKAVSAFLWHARWLLLPLAGAVLSDPGTAFKSLKNRKRA</sequence>
<dbReference type="GO" id="GO:0016757">
    <property type="term" value="F:glycosyltransferase activity"/>
    <property type="evidence" value="ECO:0007669"/>
    <property type="project" value="UniProtKB-KW"/>
</dbReference>
<name>A0A074MBQ2_ERYLO</name>
<evidence type="ECO:0000256" key="1">
    <source>
        <dbReference type="ARBA" id="ARBA00006739"/>
    </source>
</evidence>
<keyword evidence="2" id="KW-0328">Glycosyltransferase</keyword>
<dbReference type="PANTHER" id="PTHR43685">
    <property type="entry name" value="GLYCOSYLTRANSFERASE"/>
    <property type="match status" value="1"/>
</dbReference>
<dbReference type="InterPro" id="IPR001173">
    <property type="entry name" value="Glyco_trans_2-like"/>
</dbReference>
<dbReference type="OrthoDB" id="9813349at2"/>
<dbReference type="Pfam" id="PF00535">
    <property type="entry name" value="Glycos_transf_2"/>
    <property type="match status" value="1"/>
</dbReference>